<dbReference type="GO" id="GO:0000724">
    <property type="term" value="P:double-strand break repair via homologous recombination"/>
    <property type="evidence" value="ECO:0007669"/>
    <property type="project" value="TreeGrafter"/>
</dbReference>
<dbReference type="RefSeq" id="WP_048113278.1">
    <property type="nucleotide sequence ID" value="NZ_CP010070.1"/>
</dbReference>
<dbReference type="CDD" id="cd04491">
    <property type="entry name" value="SoSSB_OBF"/>
    <property type="match status" value="2"/>
</dbReference>
<dbReference type="Gene3D" id="2.40.50.140">
    <property type="entry name" value="Nucleic acid-binding proteins"/>
    <property type="match status" value="3"/>
</dbReference>
<proteinExistence type="predicted"/>
<dbReference type="SUPFAM" id="SSF50249">
    <property type="entry name" value="Nucleic acid-binding proteins"/>
    <property type="match status" value="3"/>
</dbReference>
<dbReference type="Proteomes" id="UP000030787">
    <property type="component" value="Chromosome"/>
</dbReference>
<dbReference type="InterPro" id="IPR012340">
    <property type="entry name" value="NA-bd_OB-fold"/>
</dbReference>
<name>A0A0A7LDE3_9ARCH</name>
<reference evidence="2 3" key="1">
    <citation type="journal article" date="2014" name="Appl. Environ. Microbiol.">
        <title>Comparative Genome Analysis of 'Candidatus Methanoplasma termitum' Indicates a New Mode of Energy Metabolism in the Seventh Order of Methanogens.</title>
        <authorList>
            <person name="Lang K."/>
            <person name="Schuldes J."/>
            <person name="Klingl A."/>
            <person name="Poehlein A."/>
            <person name="Daniel R."/>
            <person name="Brune A."/>
        </authorList>
    </citation>
    <scope>NUCLEOTIDE SEQUENCE [LARGE SCALE GENOMIC DNA]</scope>
    <source>
        <strain evidence="3">Mpt1</strain>
    </source>
</reference>
<dbReference type="GeneID" id="24818973"/>
<evidence type="ECO:0000313" key="2">
    <source>
        <dbReference type="EMBL" id="AIZ57175.1"/>
    </source>
</evidence>
<sequence>MNKEELQIYFDELKKELNGKIDDAQLMKELNTYLNEYRVTPEAAKRGIKRKYGADGSSSFLTADTLSKKVSDLKGTEMNVDITAKAIFVDKKQITVRGTPKTIVSGILGDETGTAPFTIWEGDSVELEKGAVYVFKNAYTKLWNEKVQINLGSRGKVEKAEGVRVDVPERTLTAESTEIKIGDIREGVGNITVTGRIMTVEQRNITVKGEPKTVYSGLIADDTGKIQYSAWNDYSLKAGETICVKNAYIRAWKGIPQLNLGDKCEVSRVDDSFGEIDVAVSKKTIADLIKVGGGLDISVTGTVVDLRTGSGLIWRCPDCNRSVLNGECTTHGRVEPIPDLRMKLILDDGTGAISAVVNRQDTERLTGITLAAAEGLAKARGDSEVVAREIAGLIIMKKMTVTGNVLSDDYGPMMIVNEAKVEAVNVHAEAEELYNELEAAL</sequence>
<evidence type="ECO:0000313" key="3">
    <source>
        <dbReference type="Proteomes" id="UP000030787"/>
    </source>
</evidence>
<dbReference type="GO" id="GO:0003677">
    <property type="term" value="F:DNA binding"/>
    <property type="evidence" value="ECO:0007669"/>
    <property type="project" value="UniProtKB-KW"/>
</dbReference>
<dbReference type="EMBL" id="CP010070">
    <property type="protein sequence ID" value="AIZ57175.1"/>
    <property type="molecule type" value="Genomic_DNA"/>
</dbReference>
<dbReference type="KEGG" id="mear:Mpt1_c13130"/>
<dbReference type="InterPro" id="IPR051231">
    <property type="entry name" value="SOSS-B"/>
</dbReference>
<dbReference type="STRING" id="1577791.Mpt1_c13130"/>
<accession>A0A0A7LDE3</accession>
<keyword evidence="1" id="KW-0238">DNA-binding</keyword>
<dbReference type="OrthoDB" id="335252at2157"/>
<dbReference type="PANTHER" id="PTHR13356:SF10">
    <property type="entry name" value="REPLICATION FACTOR-A PROTEIN 1"/>
    <property type="match status" value="1"/>
</dbReference>
<dbReference type="GO" id="GO:0010212">
    <property type="term" value="P:response to ionizing radiation"/>
    <property type="evidence" value="ECO:0007669"/>
    <property type="project" value="TreeGrafter"/>
</dbReference>
<evidence type="ECO:0000256" key="1">
    <source>
        <dbReference type="ARBA" id="ARBA00023125"/>
    </source>
</evidence>
<dbReference type="AlphaFoldDB" id="A0A0A7LDE3"/>
<organism evidence="2 3">
    <name type="scientific">Candidatus Methanoplasma termitum</name>
    <dbReference type="NCBI Taxonomy" id="1577791"/>
    <lineage>
        <taxon>Archaea</taxon>
        <taxon>Methanobacteriati</taxon>
        <taxon>Thermoplasmatota</taxon>
        <taxon>Thermoplasmata</taxon>
        <taxon>Methanomassiliicoccales</taxon>
        <taxon>Methanomassiliicoccaceae</taxon>
        <taxon>Candidatus Methanoplasma</taxon>
    </lineage>
</organism>
<keyword evidence="3" id="KW-1185">Reference proteome</keyword>
<dbReference type="HOGENOM" id="CLU_031172_0_0_2"/>
<protein>
    <submittedName>
        <fullName evidence="2">Rpa protein</fullName>
    </submittedName>
</protein>
<gene>
    <name evidence="2" type="primary">rpa</name>
    <name evidence="2" type="ORF">Mpt1_c13130</name>
</gene>
<dbReference type="PANTHER" id="PTHR13356">
    <property type="entry name" value="OB FOLD NUCLEIC ACID BINDING PROTEIN-RELATED"/>
    <property type="match status" value="1"/>
</dbReference>